<protein>
    <recommendedName>
        <fullName evidence="3">FecR protein domain-containing protein</fullName>
    </recommendedName>
</protein>
<feature type="chain" id="PRO_5032283573" description="FecR protein domain-containing protein" evidence="2">
    <location>
        <begin position="25"/>
        <end position="608"/>
    </location>
</feature>
<comment type="caution">
    <text evidence="4">The sequence shown here is derived from an EMBL/GenBank/DDBJ whole genome shotgun (WGS) entry which is preliminary data.</text>
</comment>
<dbReference type="PANTHER" id="PTHR38731">
    <property type="entry name" value="LIPL45-RELATED LIPOPROTEIN-RELATED"/>
    <property type="match status" value="1"/>
</dbReference>
<dbReference type="EMBL" id="JABAGO010000012">
    <property type="protein sequence ID" value="NME98323.1"/>
    <property type="molecule type" value="Genomic_DNA"/>
</dbReference>
<evidence type="ECO:0000313" key="5">
    <source>
        <dbReference type="Proteomes" id="UP000561326"/>
    </source>
</evidence>
<evidence type="ECO:0000256" key="1">
    <source>
        <dbReference type="SAM" id="MobiDB-lite"/>
    </source>
</evidence>
<dbReference type="Gene3D" id="2.60.120.1440">
    <property type="match status" value="1"/>
</dbReference>
<evidence type="ECO:0000313" key="4">
    <source>
        <dbReference type="EMBL" id="NME98323.1"/>
    </source>
</evidence>
<dbReference type="Proteomes" id="UP000561326">
    <property type="component" value="Unassembled WGS sequence"/>
</dbReference>
<feature type="region of interest" description="Disordered" evidence="1">
    <location>
        <begin position="234"/>
        <end position="288"/>
    </location>
</feature>
<dbReference type="Pfam" id="PF04773">
    <property type="entry name" value="FecR"/>
    <property type="match status" value="1"/>
</dbReference>
<dbReference type="RefSeq" id="WP_168975048.1">
    <property type="nucleotide sequence ID" value="NZ_JABAGO010000012.1"/>
</dbReference>
<proteinExistence type="predicted"/>
<evidence type="ECO:0000259" key="3">
    <source>
        <dbReference type="Pfam" id="PF04773"/>
    </source>
</evidence>
<evidence type="ECO:0000256" key="2">
    <source>
        <dbReference type="SAM" id="SignalP"/>
    </source>
</evidence>
<dbReference type="AlphaFoldDB" id="A0A848CR69"/>
<accession>A0A848CR69</accession>
<organism evidence="4 5">
    <name type="scientific">Aneurinibacillus aneurinilyticus</name>
    <name type="common">Bacillus aneurinolyticus</name>
    <dbReference type="NCBI Taxonomy" id="1391"/>
    <lineage>
        <taxon>Bacteria</taxon>
        <taxon>Bacillati</taxon>
        <taxon>Bacillota</taxon>
        <taxon>Bacilli</taxon>
        <taxon>Bacillales</taxon>
        <taxon>Paenibacillaceae</taxon>
        <taxon>Aneurinibacillus group</taxon>
        <taxon>Aneurinibacillus</taxon>
    </lineage>
</organism>
<feature type="domain" description="FecR protein" evidence="3">
    <location>
        <begin position="63"/>
        <end position="164"/>
    </location>
</feature>
<keyword evidence="2" id="KW-0732">Signal</keyword>
<name>A0A848CR69_ANEAE</name>
<dbReference type="InterPro" id="IPR006860">
    <property type="entry name" value="FecR"/>
</dbReference>
<sequence>MRTVKSFLSLLLIMAVTIPGFAEAKDTQKVGKITAVSGSSEVKKSGGTKQIKAFKSMAITQGDTIITGRNGKVNMDLDSDKEVIVGPNTKLVISQLVQNARAMSGKTNLSLLGGSVMVKVKKKLTGDSRFEIKTPTAIMGVMGTQFIVEYREGNSFVGVIEGTVAVSKPDGAQGPSVHANEQVHLNSSGDGVPETLILHDLPLFALEQYAEDVEQMLENHPTPDLQTLKEQLEKVRKEKQQAQGDEQEDEEQPESPVIIYEGTAPSRDRSDRGSSGGDPTPVVRPSIVSQGVFHPIPDQRTDLNIELALAGDSLKTVFYSTGERNLEEGTDYRLESGTQSGQQTIVLLKSFLQDRIGDRNSFELKLTFTSGYTLFVTVKAKEVKSPQLDIKEFYNNLHVYVPNNKTFILPFTTHIQPNVTDDLIDETQVLQDGVILQRVDFPPYEWKQNDSITIEENKLKIELGEGIPIGSLIDITVVSNTLKNKENGDVQEEEQRMQELRLEPSANPDFIEVDPINPQEIAINIMGFGFPLRELKLEFPPNNSGPDEAHVLVKGTDYEVNSDESTPSRLTLKSPLIQQLTEYGEYTLRVYLETPEEYQLKIALFRKP</sequence>
<feature type="signal peptide" evidence="2">
    <location>
        <begin position="1"/>
        <end position="24"/>
    </location>
</feature>
<gene>
    <name evidence="4" type="ORF">HF838_08625</name>
</gene>
<reference evidence="4 5" key="1">
    <citation type="submission" date="2020-04" db="EMBL/GenBank/DDBJ databases">
        <authorList>
            <person name="Hitch T.C.A."/>
            <person name="Wylensek D."/>
            <person name="Clavel T."/>
        </authorList>
    </citation>
    <scope>NUCLEOTIDE SEQUENCE [LARGE SCALE GENOMIC DNA]</scope>
    <source>
        <strain evidence="4 5">WB01_D5_05</strain>
    </source>
</reference>